<accession>A0A5M9HYX0</accession>
<gene>
    <name evidence="7" type="ORF">FNY66_12290</name>
</gene>
<dbReference type="AlphaFoldDB" id="A0A5M9HYX0"/>
<evidence type="ECO:0000256" key="5">
    <source>
        <dbReference type="ARBA" id="ARBA00023004"/>
    </source>
</evidence>
<dbReference type="PANTHER" id="PTHR48136">
    <property type="entry name" value="RUBREDOXIN-LIKE SUPERFAMILY PROTEIN"/>
    <property type="match status" value="1"/>
</dbReference>
<reference evidence="7 8" key="1">
    <citation type="submission" date="2019-07" db="EMBL/GenBank/DDBJ databases">
        <authorList>
            <person name="Wongkuna S."/>
            <person name="Scaria J."/>
        </authorList>
    </citation>
    <scope>NUCLEOTIDE SEQUENCE [LARGE SCALE GENOMIC DNA]</scope>
    <source>
        <strain evidence="7 8">SW178</strain>
    </source>
</reference>
<dbReference type="GO" id="GO:0005506">
    <property type="term" value="F:iron ion binding"/>
    <property type="evidence" value="ECO:0007669"/>
    <property type="project" value="InterPro"/>
</dbReference>
<keyword evidence="4" id="KW-0249">Electron transport</keyword>
<dbReference type="PANTHER" id="PTHR48136:SF1">
    <property type="entry name" value="RUBREDOXIN-LIKE SUPERFAMILY PROTEIN"/>
    <property type="match status" value="1"/>
</dbReference>
<comment type="cofactor">
    <cofactor evidence="1">
        <name>Fe(3+)</name>
        <dbReference type="ChEBI" id="CHEBI:29034"/>
    </cofactor>
</comment>
<comment type="caution">
    <text evidence="7">The sequence shown here is derived from an EMBL/GenBank/DDBJ whole genome shotgun (WGS) entry which is preliminary data.</text>
</comment>
<keyword evidence="3" id="KW-0479">Metal-binding</keyword>
<evidence type="ECO:0000313" key="8">
    <source>
        <dbReference type="Proteomes" id="UP000322025"/>
    </source>
</evidence>
<evidence type="ECO:0000256" key="4">
    <source>
        <dbReference type="ARBA" id="ARBA00022982"/>
    </source>
</evidence>
<dbReference type="CDD" id="cd00730">
    <property type="entry name" value="rubredoxin"/>
    <property type="match status" value="1"/>
</dbReference>
<organism evidence="7 8">
    <name type="scientific">Mediterraneibacter catenae</name>
    <dbReference type="NCBI Taxonomy" id="2594882"/>
    <lineage>
        <taxon>Bacteria</taxon>
        <taxon>Bacillati</taxon>
        <taxon>Bacillota</taxon>
        <taxon>Clostridia</taxon>
        <taxon>Lachnospirales</taxon>
        <taxon>Lachnospiraceae</taxon>
        <taxon>Mediterraneibacter</taxon>
    </lineage>
</organism>
<sequence length="210" mass="24085">MKQYVCSICGYIYDEEKNGRWEDLPDDWKCPICRAGKDAFRLKEQKTEDAAKLPKPEVERELSPMEMSIICSNLARGCEKQYLPEQSEDFKKLAEFFRSKAKPIEETGTEELLALVNKDLEERYPYGNAVAGREHDRGALRALTWSEKVTRMLQSLLARYEAEGDKMLENTCVYICSVCGFVYVGDEPPTLCPVCKVPAWKFEKAEGRTN</sequence>
<dbReference type="InterPro" id="IPR024935">
    <property type="entry name" value="Rubredoxin_dom"/>
</dbReference>
<dbReference type="PROSITE" id="PS50903">
    <property type="entry name" value="RUBREDOXIN_LIKE"/>
    <property type="match status" value="2"/>
</dbReference>
<proteinExistence type="predicted"/>
<dbReference type="OrthoDB" id="9802447at2"/>
<feature type="domain" description="Rubredoxin-like" evidence="6">
    <location>
        <begin position="1"/>
        <end position="43"/>
    </location>
</feature>
<dbReference type="RefSeq" id="WP_150311330.1">
    <property type="nucleotide sequence ID" value="NZ_VMSO01000019.1"/>
</dbReference>
<evidence type="ECO:0000256" key="2">
    <source>
        <dbReference type="ARBA" id="ARBA00022448"/>
    </source>
</evidence>
<evidence type="ECO:0000256" key="1">
    <source>
        <dbReference type="ARBA" id="ARBA00001965"/>
    </source>
</evidence>
<name>A0A5M9HYX0_9FIRM</name>
<evidence type="ECO:0000256" key="3">
    <source>
        <dbReference type="ARBA" id="ARBA00022723"/>
    </source>
</evidence>
<protein>
    <submittedName>
        <fullName evidence="7">Rubredoxin</fullName>
    </submittedName>
</protein>
<dbReference type="EMBL" id="VMSO01000019">
    <property type="protein sequence ID" value="KAA8500679.1"/>
    <property type="molecule type" value="Genomic_DNA"/>
</dbReference>
<dbReference type="SUPFAM" id="SSF57802">
    <property type="entry name" value="Rubredoxin-like"/>
    <property type="match status" value="2"/>
</dbReference>
<dbReference type="InterPro" id="IPR024934">
    <property type="entry name" value="Rubredoxin-like_dom"/>
</dbReference>
<dbReference type="Pfam" id="PF00301">
    <property type="entry name" value="Rubredoxin"/>
    <property type="match status" value="1"/>
</dbReference>
<feature type="domain" description="Rubredoxin-like" evidence="6">
    <location>
        <begin position="171"/>
        <end position="205"/>
    </location>
</feature>
<dbReference type="Gene3D" id="2.20.28.10">
    <property type="match status" value="2"/>
</dbReference>
<keyword evidence="5" id="KW-0408">Iron</keyword>
<evidence type="ECO:0000259" key="6">
    <source>
        <dbReference type="PROSITE" id="PS50903"/>
    </source>
</evidence>
<keyword evidence="8" id="KW-1185">Reference proteome</keyword>
<dbReference type="InterPro" id="IPR048574">
    <property type="entry name" value="RUBY_RBDX"/>
</dbReference>
<evidence type="ECO:0000313" key="7">
    <source>
        <dbReference type="EMBL" id="KAA8500679.1"/>
    </source>
</evidence>
<keyword evidence="2" id="KW-0813">Transport</keyword>
<dbReference type="Pfam" id="PF21349">
    <property type="entry name" value="RUBY_RBDX"/>
    <property type="match status" value="1"/>
</dbReference>
<dbReference type="Proteomes" id="UP000322025">
    <property type="component" value="Unassembled WGS sequence"/>
</dbReference>